<dbReference type="RefSeq" id="WP_210646957.1">
    <property type="nucleotide sequence ID" value="NZ_JAGFBU010000015.1"/>
</dbReference>
<gene>
    <name evidence="2" type="ORF">J3S90_15625</name>
</gene>
<sequence length="176" mass="20462">MKKVIKILAIIILFLFLVCAYLYLTDFGRKGILSNEPGKPKIEIPVTYNIGWWSYQDDLIIDSLKIEIVESNLNLFNSKSLISYSVYGKMKFDDGHWEPNIEKIHLSERIQKDSLKNRIIEITPIISVTEKDNQKSGVKKFKFKNEHTIISNGWGNNTIKFICGNKEQIIKLQQRK</sequence>
<dbReference type="Proteomes" id="UP000674217">
    <property type="component" value="Unassembled WGS sequence"/>
</dbReference>
<feature type="transmembrane region" description="Helical" evidence="1">
    <location>
        <begin position="7"/>
        <end position="24"/>
    </location>
</feature>
<name>A0ABS5CX85_9FLAO</name>
<comment type="caution">
    <text evidence="2">The sequence shown here is derived from an EMBL/GenBank/DDBJ whole genome shotgun (WGS) entry which is preliminary data.</text>
</comment>
<keyword evidence="3" id="KW-1185">Reference proteome</keyword>
<evidence type="ECO:0000313" key="3">
    <source>
        <dbReference type="Proteomes" id="UP000674217"/>
    </source>
</evidence>
<accession>A0ABS5CX85</accession>
<protein>
    <submittedName>
        <fullName evidence="2">Uncharacterized protein</fullName>
    </submittedName>
</protein>
<keyword evidence="1" id="KW-0812">Transmembrane</keyword>
<dbReference type="EMBL" id="JAGFBU010000015">
    <property type="protein sequence ID" value="MBP4143230.1"/>
    <property type="molecule type" value="Genomic_DNA"/>
</dbReference>
<proteinExistence type="predicted"/>
<organism evidence="2 3">
    <name type="scientific">Flavobacterium flabelliforme</name>
    <dbReference type="NCBI Taxonomy" id="2816119"/>
    <lineage>
        <taxon>Bacteria</taxon>
        <taxon>Pseudomonadati</taxon>
        <taxon>Bacteroidota</taxon>
        <taxon>Flavobacteriia</taxon>
        <taxon>Flavobacteriales</taxon>
        <taxon>Flavobacteriaceae</taxon>
        <taxon>Flavobacterium</taxon>
    </lineage>
</organism>
<keyword evidence="1" id="KW-1133">Transmembrane helix</keyword>
<evidence type="ECO:0000313" key="2">
    <source>
        <dbReference type="EMBL" id="MBP4143230.1"/>
    </source>
</evidence>
<reference evidence="2 3" key="1">
    <citation type="submission" date="2021-03" db="EMBL/GenBank/DDBJ databases">
        <title>Flavobacterium Flabelliformis Sp. Nov. And Flavobacterium Geliluteum Sp. Nov., Two Novel Multidrug Resistant Psychrophilic Species Isolated From Antarctica.</title>
        <authorList>
            <person name="Kralova S."/>
            <person name="Busse H.J."/>
            <person name="Bezdicek M."/>
            <person name="Nykrynova M."/>
            <person name="Kroupova E."/>
            <person name="Krsek D."/>
            <person name="Sedlacek I."/>
        </authorList>
    </citation>
    <scope>NUCLEOTIDE SEQUENCE [LARGE SCALE GENOMIC DNA]</scope>
    <source>
        <strain evidence="2 3">P4023</strain>
    </source>
</reference>
<evidence type="ECO:0000256" key="1">
    <source>
        <dbReference type="SAM" id="Phobius"/>
    </source>
</evidence>
<keyword evidence="1" id="KW-0472">Membrane</keyword>